<keyword evidence="2" id="KW-0472">Membrane</keyword>
<accession>A0ABD6EWP9</accession>
<dbReference type="InterPro" id="IPR036397">
    <property type="entry name" value="RNaseH_sf"/>
</dbReference>
<dbReference type="InterPro" id="IPR012337">
    <property type="entry name" value="RNaseH-like_sf"/>
</dbReference>
<dbReference type="SUPFAM" id="SSF53098">
    <property type="entry name" value="Ribonuclease H-like"/>
    <property type="match status" value="1"/>
</dbReference>
<evidence type="ECO:0000256" key="2">
    <source>
        <dbReference type="SAM" id="Phobius"/>
    </source>
</evidence>
<dbReference type="InterPro" id="IPR040676">
    <property type="entry name" value="DUF5641"/>
</dbReference>
<evidence type="ECO:0000259" key="3">
    <source>
        <dbReference type="PROSITE" id="PS50994"/>
    </source>
</evidence>
<dbReference type="Proteomes" id="UP001608902">
    <property type="component" value="Unassembled WGS sequence"/>
</dbReference>
<dbReference type="Gene3D" id="3.30.420.10">
    <property type="entry name" value="Ribonuclease H-like superfamily/Ribonuclease H"/>
    <property type="match status" value="1"/>
</dbReference>
<evidence type="ECO:0000313" key="4">
    <source>
        <dbReference type="EMBL" id="MFH4983905.1"/>
    </source>
</evidence>
<gene>
    <name evidence="4" type="ORF">AB6A40_010614</name>
</gene>
<dbReference type="PANTHER" id="PTHR47331">
    <property type="entry name" value="PHD-TYPE DOMAIN-CONTAINING PROTEIN"/>
    <property type="match status" value="1"/>
</dbReference>
<feature type="domain" description="Integrase catalytic" evidence="3">
    <location>
        <begin position="35"/>
        <end position="221"/>
    </location>
</feature>
<keyword evidence="5" id="KW-1185">Reference proteome</keyword>
<dbReference type="PROSITE" id="PS50994">
    <property type="entry name" value="INTEGRASE"/>
    <property type="match status" value="1"/>
</dbReference>
<feature type="compositionally biased region" description="Basic and acidic residues" evidence="1">
    <location>
        <begin position="362"/>
        <end position="387"/>
    </location>
</feature>
<dbReference type="PANTHER" id="PTHR47331:SF1">
    <property type="entry name" value="GAG-LIKE PROTEIN"/>
    <property type="match status" value="1"/>
</dbReference>
<feature type="region of interest" description="Disordered" evidence="1">
    <location>
        <begin position="355"/>
        <end position="387"/>
    </location>
</feature>
<proteinExistence type="predicted"/>
<dbReference type="AlphaFoldDB" id="A0ABD6EWP9"/>
<comment type="caution">
    <text evidence="4">The sequence shown here is derived from an EMBL/GenBank/DDBJ whole genome shotgun (WGS) entry which is preliminary data.</text>
</comment>
<evidence type="ECO:0000313" key="5">
    <source>
        <dbReference type="Proteomes" id="UP001608902"/>
    </source>
</evidence>
<dbReference type="Pfam" id="PF18701">
    <property type="entry name" value="DUF5641"/>
    <property type="match status" value="1"/>
</dbReference>
<evidence type="ECO:0000256" key="1">
    <source>
        <dbReference type="SAM" id="MobiDB-lite"/>
    </source>
</evidence>
<feature type="transmembrane region" description="Helical" evidence="2">
    <location>
        <begin position="846"/>
        <end position="866"/>
    </location>
</feature>
<dbReference type="EMBL" id="JBGFUD010014368">
    <property type="protein sequence ID" value="MFH4983905.1"/>
    <property type="molecule type" value="Genomic_DNA"/>
</dbReference>
<name>A0ABD6EWP9_9BILA</name>
<reference evidence="4 5" key="1">
    <citation type="submission" date="2024-08" db="EMBL/GenBank/DDBJ databases">
        <title>Gnathostoma spinigerum genome.</title>
        <authorList>
            <person name="Gonzalez-Bertolin B."/>
            <person name="Monzon S."/>
            <person name="Zaballos A."/>
            <person name="Jimenez P."/>
            <person name="Dekumyoy P."/>
            <person name="Varona S."/>
            <person name="Cuesta I."/>
            <person name="Sumanam S."/>
            <person name="Adisakwattana P."/>
            <person name="Gasser R.B."/>
            <person name="Hernandez-Gonzalez A."/>
            <person name="Young N.D."/>
            <person name="Perteguer M.J."/>
        </authorList>
    </citation>
    <scope>NUCLEOTIDE SEQUENCE [LARGE SCALE GENOMIC DNA]</scope>
    <source>
        <strain evidence="4">AL3</strain>
        <tissue evidence="4">Liver</tissue>
    </source>
</reference>
<keyword evidence="2" id="KW-1133">Transmembrane helix</keyword>
<protein>
    <recommendedName>
        <fullName evidence="3">Integrase catalytic domain-containing protein</fullName>
    </recommendedName>
</protein>
<keyword evidence="2" id="KW-0812">Transmembrane</keyword>
<dbReference type="InterPro" id="IPR001584">
    <property type="entry name" value="Integrase_cat-core"/>
</dbReference>
<sequence>MEVKRIVRSCTICRRYQGASFTLPQMPNLPETRVMRSSPFKYTGVDYFGPLEVRRDKERMKVWGCLFTCLTVRAIHIEVVLGLTSEEFINAFRRFIARRGTPILMISDNATTFKGAESALKRAWTTMNMNENLENFAAGKGITWNYITSHAPWKGGFYERLIGIVKSSLKKALGRRILSLDDFTTLLCEIEATVNSRPLTYVYEEIEAKIVRPIDFIIPFSVVQVPDHEIEMDDTDYTPPSERESLWERFKGTLKYLNRFWKIWRDEYLLSLREKQNMKHKKSRNSCDRLPRVGEIVLVSEDGISRGHWKIAKIIEVKASNDEEIRSAVVRTETREKMERPINQLYPLEVYGEEREELVNPEDEREKQDGEHETTDVSQEKESYPKRTDFPVASRTRSKLHVNLIMMVLCCMIVSLSAEETLRRIVELPGVYECPGKLNTTMVNTKVTLATKAYARLDAILCAKITRTVCTRALLRLKLEVIRDDVGMEAISKEACEYMQYRKEYNDIKLYQTGNDSWSSNIPVSYSYGWFGTRCKETVNYHLYTGDVVYHDGSKIVSTISNLDSCVLKRGSCTTKTGIFIWNSTNLENKCHYQKQGYYDSTILNDRLLIPELQMAFVLRAGEQRLNSCGFGTVKYGLNGNVAIIFGKWGKNEMERGSNRVLLLEKVKTKEEDENNPKLQYLYESVDSSFTQRFIEEWQRICVLENQINFIINWISESSATAAAQLMLPTERVLKARMNGNLLFVDLGKRKELSKFELNENLRVRGLEFLSKRLSIEKRKDIVIGMLAGKLGESVNISNHLDTNNTVMEDIENDIDTILTELGYKAKKAANFIQEELEVIIGQWRYWMVSIVLIIAVAVGWVVWVYCQPLINIITRVRNRQRNKPRIEEPWEVDLKGFQTRDKGEGAGGLVDKDKQMIQDRTLPPLTDTSMTTYRPIRIKKYINERDIEGTTNIIFSVGSIATNGSEGEYHVSRNNRLQV</sequence>
<organism evidence="4 5">
    <name type="scientific">Gnathostoma spinigerum</name>
    <dbReference type="NCBI Taxonomy" id="75299"/>
    <lineage>
        <taxon>Eukaryota</taxon>
        <taxon>Metazoa</taxon>
        <taxon>Ecdysozoa</taxon>
        <taxon>Nematoda</taxon>
        <taxon>Chromadorea</taxon>
        <taxon>Rhabditida</taxon>
        <taxon>Spirurina</taxon>
        <taxon>Gnathostomatomorpha</taxon>
        <taxon>Gnathostomatoidea</taxon>
        <taxon>Gnathostomatidae</taxon>
        <taxon>Gnathostoma</taxon>
    </lineage>
</organism>